<dbReference type="PROSITE" id="PS01124">
    <property type="entry name" value="HTH_ARAC_FAMILY_2"/>
    <property type="match status" value="2"/>
</dbReference>
<proteinExistence type="predicted"/>
<sequence>MFNELDLQFQSSYKHYKLYSFDIEYVENPVSPTISSVSKLFFFSKGTGKIKVYEREYEIIPNTLLAVFPWEIVEITKVNESLEIMEISYNSIFNSLILNVLNRYKKNKTHIFSLIKEIPFVYFDDKEAKIIKNIFYEIKNEIEIESFSDFDKISDKKKFDEENDFDLSKVYITNKLTELVILIAKKIISEKDNLPKKKEIIENNIIKYIYAHLNEKLTLNKLSVMFFMSESSITKYLEEVTGFTFNELLRHMRISKALNLLVYTDLNIEEIAYSVGFVDGAHISKLCNKYLQMKPNAYREYYKNIYRIFNEKEQKLVYEIVNYIQNNYTQEITINDVTNKFNITDTKLNKILMSYSGKRFIDFLNFLRINKACELLVTTDKSIIDISFELGYNTVKTFNNNFFKLKNITPTDLRKNVKAEI</sequence>
<dbReference type="Gene3D" id="1.10.10.60">
    <property type="entry name" value="Homeodomain-like"/>
    <property type="match status" value="4"/>
</dbReference>
<dbReference type="PANTHER" id="PTHR43280:SF28">
    <property type="entry name" value="HTH-TYPE TRANSCRIPTIONAL ACTIVATOR RHAS"/>
    <property type="match status" value="1"/>
</dbReference>
<evidence type="ECO:0000313" key="5">
    <source>
        <dbReference type="EMBL" id="EEY35796.1"/>
    </source>
</evidence>
<dbReference type="RefSeq" id="WP_006806516.1">
    <property type="nucleotide sequence ID" value="NZ_ADAD01000035.1"/>
</dbReference>
<dbReference type="Pfam" id="PF12833">
    <property type="entry name" value="HTH_18"/>
    <property type="match status" value="2"/>
</dbReference>
<dbReference type="InterPro" id="IPR009057">
    <property type="entry name" value="Homeodomain-like_sf"/>
</dbReference>
<name>D0GJ96_9FUSO</name>
<dbReference type="PANTHER" id="PTHR43280">
    <property type="entry name" value="ARAC-FAMILY TRANSCRIPTIONAL REGULATOR"/>
    <property type="match status" value="1"/>
</dbReference>
<dbReference type="SMART" id="SM00342">
    <property type="entry name" value="HTH_ARAC"/>
    <property type="match status" value="2"/>
</dbReference>
<feature type="domain" description="HTH araC/xylS-type" evidence="4">
    <location>
        <begin position="318"/>
        <end position="416"/>
    </location>
</feature>
<keyword evidence="3" id="KW-0804">Transcription</keyword>
<evidence type="ECO:0000256" key="3">
    <source>
        <dbReference type="ARBA" id="ARBA00023163"/>
    </source>
</evidence>
<evidence type="ECO:0000256" key="1">
    <source>
        <dbReference type="ARBA" id="ARBA00023015"/>
    </source>
</evidence>
<dbReference type="SUPFAM" id="SSF46689">
    <property type="entry name" value="Homeodomain-like"/>
    <property type="match status" value="2"/>
</dbReference>
<keyword evidence="2" id="KW-0238">DNA-binding</keyword>
<dbReference type="GO" id="GO:0043565">
    <property type="term" value="F:sequence-specific DNA binding"/>
    <property type="evidence" value="ECO:0007669"/>
    <property type="project" value="InterPro"/>
</dbReference>
<dbReference type="AlphaFoldDB" id="D0GJ96"/>
<keyword evidence="6" id="KW-1185">Reference proteome</keyword>
<gene>
    <name evidence="5" type="ORF">HMPREF0554_0989</name>
</gene>
<dbReference type="Proteomes" id="UP000004226">
    <property type="component" value="Unassembled WGS sequence"/>
</dbReference>
<evidence type="ECO:0000259" key="4">
    <source>
        <dbReference type="PROSITE" id="PS01124"/>
    </source>
</evidence>
<organism evidence="5 6">
    <name type="scientific">Pseudoleptotrichia goodfellowii F0264</name>
    <dbReference type="NCBI Taxonomy" id="596323"/>
    <lineage>
        <taxon>Bacteria</taxon>
        <taxon>Fusobacteriati</taxon>
        <taxon>Fusobacteriota</taxon>
        <taxon>Fusobacteriia</taxon>
        <taxon>Fusobacteriales</taxon>
        <taxon>Leptotrichiaceae</taxon>
        <taxon>Pseudoleptotrichia</taxon>
    </lineage>
</organism>
<protein>
    <submittedName>
        <fullName evidence="5">Transcriptional regulator, AraC family</fullName>
    </submittedName>
</protein>
<dbReference type="eggNOG" id="COG2207">
    <property type="taxonomic scope" value="Bacteria"/>
</dbReference>
<comment type="caution">
    <text evidence="5">The sequence shown here is derived from an EMBL/GenBank/DDBJ whole genome shotgun (WGS) entry which is preliminary data.</text>
</comment>
<dbReference type="InterPro" id="IPR018060">
    <property type="entry name" value="HTH_AraC"/>
</dbReference>
<accession>D0GJ96</accession>
<dbReference type="GO" id="GO:0003700">
    <property type="term" value="F:DNA-binding transcription factor activity"/>
    <property type="evidence" value="ECO:0007669"/>
    <property type="project" value="InterPro"/>
</dbReference>
<feature type="domain" description="HTH araC/xylS-type" evidence="4">
    <location>
        <begin position="203"/>
        <end position="301"/>
    </location>
</feature>
<keyword evidence="1" id="KW-0805">Transcription regulation</keyword>
<evidence type="ECO:0000256" key="2">
    <source>
        <dbReference type="ARBA" id="ARBA00023125"/>
    </source>
</evidence>
<reference evidence="5 6" key="1">
    <citation type="submission" date="2009-10" db="EMBL/GenBank/DDBJ databases">
        <authorList>
            <person name="Harkins D.M."/>
            <person name="Madupu R."/>
            <person name="Durkin A.S."/>
            <person name="Torralba M."/>
            <person name="Methe B."/>
            <person name="Sutton G.G."/>
            <person name="Strausberg R.L."/>
            <person name="Nelson K.E."/>
        </authorList>
    </citation>
    <scope>NUCLEOTIDE SEQUENCE [LARGE SCALE GENOMIC DNA]</scope>
    <source>
        <strain evidence="5 6">F0264</strain>
    </source>
</reference>
<evidence type="ECO:0000313" key="6">
    <source>
        <dbReference type="Proteomes" id="UP000004226"/>
    </source>
</evidence>
<dbReference type="EMBL" id="ADAD01000035">
    <property type="protein sequence ID" value="EEY35796.1"/>
    <property type="molecule type" value="Genomic_DNA"/>
</dbReference>